<evidence type="ECO:0000259" key="7">
    <source>
        <dbReference type="Pfam" id="PF04545"/>
    </source>
</evidence>
<dbReference type="InterPro" id="IPR013324">
    <property type="entry name" value="RNA_pol_sigma_r3/r4-like"/>
</dbReference>
<dbReference type="OrthoDB" id="9804285at2"/>
<evidence type="ECO:0000256" key="2">
    <source>
        <dbReference type="ARBA" id="ARBA00023082"/>
    </source>
</evidence>
<dbReference type="Pfam" id="PF04539">
    <property type="entry name" value="Sigma70_r3"/>
    <property type="match status" value="1"/>
</dbReference>
<dbReference type="PANTHER" id="PTHR30385:SF4">
    <property type="entry name" value="RNA POLYMERASE SIGMA-E FACTOR"/>
    <property type="match status" value="1"/>
</dbReference>
<dbReference type="Gene3D" id="1.20.120.1810">
    <property type="match status" value="1"/>
</dbReference>
<evidence type="ECO:0000259" key="6">
    <source>
        <dbReference type="Pfam" id="PF04542"/>
    </source>
</evidence>
<feature type="domain" description="RNA polymerase sigma-70 region 3" evidence="5">
    <location>
        <begin position="121"/>
        <end position="185"/>
    </location>
</feature>
<dbReference type="InterPro" id="IPR007627">
    <property type="entry name" value="RNA_pol_sigma70_r2"/>
</dbReference>
<protein>
    <submittedName>
        <fullName evidence="8">RNA polymerase sigma factor</fullName>
    </submittedName>
</protein>
<dbReference type="InterPro" id="IPR013325">
    <property type="entry name" value="RNA_pol_sigma_r2"/>
</dbReference>
<feature type="domain" description="RNA polymerase sigma-70 region 4" evidence="7">
    <location>
        <begin position="211"/>
        <end position="259"/>
    </location>
</feature>
<dbReference type="Proteomes" id="UP000287830">
    <property type="component" value="Unassembled WGS sequence"/>
</dbReference>
<evidence type="ECO:0000256" key="4">
    <source>
        <dbReference type="ARBA" id="ARBA00023163"/>
    </source>
</evidence>
<dbReference type="PANTHER" id="PTHR30385">
    <property type="entry name" value="SIGMA FACTOR F FLAGELLAR"/>
    <property type="match status" value="1"/>
</dbReference>
<evidence type="ECO:0000313" key="9">
    <source>
        <dbReference type="Proteomes" id="UP000287830"/>
    </source>
</evidence>
<evidence type="ECO:0000256" key="3">
    <source>
        <dbReference type="ARBA" id="ARBA00023125"/>
    </source>
</evidence>
<dbReference type="NCBIfam" id="TIGR02980">
    <property type="entry name" value="SigBFG"/>
    <property type="match status" value="1"/>
</dbReference>
<dbReference type="CDD" id="cd06171">
    <property type="entry name" value="Sigma70_r4"/>
    <property type="match status" value="1"/>
</dbReference>
<dbReference type="Gene3D" id="1.10.10.10">
    <property type="entry name" value="Winged helix-like DNA-binding domain superfamily/Winged helix DNA-binding domain"/>
    <property type="match status" value="2"/>
</dbReference>
<dbReference type="EMBL" id="BHZC01000001">
    <property type="protein sequence ID" value="GCD35674.1"/>
    <property type="molecule type" value="Genomic_DNA"/>
</dbReference>
<dbReference type="InterPro" id="IPR007630">
    <property type="entry name" value="RNA_pol_sigma70_r4"/>
</dbReference>
<dbReference type="InterPro" id="IPR036388">
    <property type="entry name" value="WH-like_DNA-bd_sf"/>
</dbReference>
<sequence>MATTISARPQQRPYSDPDTTEAFQVLVTLPDGPGKERLRQRVITAWLPLAHRQAARLRERGEQLDDLQQVAALGLVRAVDRFDPERAVAFEQFAIPTITGELKRHFRDYTWDVHVPRRTQELRNKVRKAVRELSTTLDGRSPTVAQIAEHARLAEEDVVRGLEALESYRSLSLDVALDRGGDNDDYTLLDTLGSADGRFGLIEDREAVKPALARLPERERRILYWRFFEDMTQSAIAAELGVSQMHVSRLLTRALARVRTEVEQNEVGQDEGRGDRAAA</sequence>
<dbReference type="SUPFAM" id="SSF88659">
    <property type="entry name" value="Sigma3 and sigma4 domains of RNA polymerase sigma factors"/>
    <property type="match status" value="2"/>
</dbReference>
<proteinExistence type="predicted"/>
<dbReference type="GO" id="GO:0006352">
    <property type="term" value="P:DNA-templated transcription initiation"/>
    <property type="evidence" value="ECO:0007669"/>
    <property type="project" value="InterPro"/>
</dbReference>
<evidence type="ECO:0000313" key="8">
    <source>
        <dbReference type="EMBL" id="GCD35674.1"/>
    </source>
</evidence>
<dbReference type="GeneID" id="95622335"/>
<dbReference type="AlphaFoldDB" id="A0A7U9KUM3"/>
<gene>
    <name evidence="8" type="ORF">OEIGOIKO_03420</name>
</gene>
<keyword evidence="1" id="KW-0805">Transcription regulation</keyword>
<keyword evidence="4" id="KW-0804">Transcription</keyword>
<accession>A0A7U9KUM3</accession>
<dbReference type="InterPro" id="IPR000943">
    <property type="entry name" value="RNA_pol_sigma70"/>
</dbReference>
<dbReference type="Pfam" id="PF04542">
    <property type="entry name" value="Sigma70_r2"/>
    <property type="match status" value="1"/>
</dbReference>
<keyword evidence="2" id="KW-0731">Sigma factor</keyword>
<name>A0A7U9KUM3_9ACTN</name>
<dbReference type="InterPro" id="IPR014284">
    <property type="entry name" value="RNA_pol_sigma-70_dom"/>
</dbReference>
<organism evidence="8 9">
    <name type="scientific">Streptomyces chrestomyceticus JCM 4735</name>
    <dbReference type="NCBI Taxonomy" id="1306181"/>
    <lineage>
        <taxon>Bacteria</taxon>
        <taxon>Bacillati</taxon>
        <taxon>Actinomycetota</taxon>
        <taxon>Actinomycetes</taxon>
        <taxon>Kitasatosporales</taxon>
        <taxon>Streptomycetaceae</taxon>
        <taxon>Streptomyces</taxon>
    </lineage>
</organism>
<dbReference type="SUPFAM" id="SSF88946">
    <property type="entry name" value="Sigma2 domain of RNA polymerase sigma factors"/>
    <property type="match status" value="1"/>
</dbReference>
<dbReference type="GO" id="GO:0016987">
    <property type="term" value="F:sigma factor activity"/>
    <property type="evidence" value="ECO:0007669"/>
    <property type="project" value="UniProtKB-KW"/>
</dbReference>
<dbReference type="GO" id="GO:0003677">
    <property type="term" value="F:DNA binding"/>
    <property type="evidence" value="ECO:0007669"/>
    <property type="project" value="UniProtKB-KW"/>
</dbReference>
<dbReference type="NCBIfam" id="TIGR02937">
    <property type="entry name" value="sigma70-ECF"/>
    <property type="match status" value="1"/>
</dbReference>
<keyword evidence="3" id="KW-0238">DNA-binding</keyword>
<dbReference type="Pfam" id="PF04545">
    <property type="entry name" value="Sigma70_r4"/>
    <property type="match status" value="1"/>
</dbReference>
<reference evidence="8 9" key="1">
    <citation type="submission" date="2018-11" db="EMBL/GenBank/DDBJ databases">
        <title>Whole genome sequence of Streptomyces chrestomyceticus NBRC 13444(T).</title>
        <authorList>
            <person name="Komaki H."/>
            <person name="Tamura T."/>
        </authorList>
    </citation>
    <scope>NUCLEOTIDE SEQUENCE [LARGE SCALE GENOMIC DNA]</scope>
    <source>
        <strain evidence="8 9">NBRC 13444</strain>
    </source>
</reference>
<dbReference type="InterPro" id="IPR007624">
    <property type="entry name" value="RNA_pol_sigma70_r3"/>
</dbReference>
<dbReference type="InterPro" id="IPR014322">
    <property type="entry name" value="RNA_pol_sigma-B/F/G"/>
</dbReference>
<evidence type="ECO:0000256" key="1">
    <source>
        <dbReference type="ARBA" id="ARBA00023015"/>
    </source>
</evidence>
<feature type="domain" description="RNA polymerase sigma-70 region 2" evidence="6">
    <location>
        <begin position="43"/>
        <end position="111"/>
    </location>
</feature>
<evidence type="ECO:0000259" key="5">
    <source>
        <dbReference type="Pfam" id="PF04539"/>
    </source>
</evidence>
<dbReference type="RefSeq" id="WP_125045548.1">
    <property type="nucleotide sequence ID" value="NZ_BHZC01000001.1"/>
</dbReference>
<comment type="caution">
    <text evidence="8">The sequence shown here is derived from an EMBL/GenBank/DDBJ whole genome shotgun (WGS) entry which is preliminary data.</text>
</comment>
<dbReference type="PRINTS" id="PR00046">
    <property type="entry name" value="SIGMA70FCT"/>
</dbReference>